<accession>A0AAW0Z682</accession>
<proteinExistence type="predicted"/>
<protein>
    <recommendedName>
        <fullName evidence="4">Ribosome assembly protein 3</fullName>
    </recommendedName>
</protein>
<sequence>MSSTAPSVDRHDDVNSFVASSTDTAPMSSASLGPAANINASSQASSSRSDVLLPAEAGRMMQNSERPEPRYLTDAFYSHQAVLTALENNDQAVTLQPGKSASFSNLAKSLSVFEQDMKEARQNESSWLDEEKQLGRSKGWLSNRHSLYPESVLRFMKAQIGEHYPSGTSQDSMDLFFEAAKADGTNIDNLTEVDKQAIRDIGKNRSSTIA</sequence>
<dbReference type="KEGG" id="kne:92177283"/>
<dbReference type="GeneID" id="92177283"/>
<keyword evidence="3" id="KW-1185">Reference proteome</keyword>
<evidence type="ECO:0000313" key="2">
    <source>
        <dbReference type="EMBL" id="KAK8869459.1"/>
    </source>
</evidence>
<dbReference type="Proteomes" id="UP001388673">
    <property type="component" value="Unassembled WGS sequence"/>
</dbReference>
<comment type="caution">
    <text evidence="2">The sequence shown here is derived from an EMBL/GenBank/DDBJ whole genome shotgun (WGS) entry which is preliminary data.</text>
</comment>
<evidence type="ECO:0008006" key="4">
    <source>
        <dbReference type="Google" id="ProtNLM"/>
    </source>
</evidence>
<gene>
    <name evidence="2" type="ORF">IAR55_000023</name>
</gene>
<feature type="compositionally biased region" description="Polar residues" evidence="1">
    <location>
        <begin position="17"/>
        <end position="31"/>
    </location>
</feature>
<dbReference type="AlphaFoldDB" id="A0AAW0Z682"/>
<feature type="compositionally biased region" description="Low complexity" evidence="1">
    <location>
        <begin position="35"/>
        <end position="49"/>
    </location>
</feature>
<dbReference type="EMBL" id="JBCAWK010000001">
    <property type="protein sequence ID" value="KAK8869459.1"/>
    <property type="molecule type" value="Genomic_DNA"/>
</dbReference>
<organism evidence="2 3">
    <name type="scientific">Kwoniella newhampshirensis</name>
    <dbReference type="NCBI Taxonomy" id="1651941"/>
    <lineage>
        <taxon>Eukaryota</taxon>
        <taxon>Fungi</taxon>
        <taxon>Dikarya</taxon>
        <taxon>Basidiomycota</taxon>
        <taxon>Agaricomycotina</taxon>
        <taxon>Tremellomycetes</taxon>
        <taxon>Tremellales</taxon>
        <taxon>Cryptococcaceae</taxon>
        <taxon>Kwoniella</taxon>
    </lineage>
</organism>
<dbReference type="RefSeq" id="XP_066805705.1">
    <property type="nucleotide sequence ID" value="XM_066943163.1"/>
</dbReference>
<evidence type="ECO:0000256" key="1">
    <source>
        <dbReference type="SAM" id="MobiDB-lite"/>
    </source>
</evidence>
<name>A0AAW0Z682_9TREE</name>
<feature type="region of interest" description="Disordered" evidence="1">
    <location>
        <begin position="1"/>
        <end position="51"/>
    </location>
</feature>
<reference evidence="2 3" key="1">
    <citation type="journal article" date="2024" name="bioRxiv">
        <title>Comparative genomics of Cryptococcus and Kwoniella reveals pathogenesis evolution and contrasting karyotype dynamics via intercentromeric recombination or chromosome fusion.</title>
        <authorList>
            <person name="Coelho M.A."/>
            <person name="David-Palma M."/>
            <person name="Shea T."/>
            <person name="Bowers K."/>
            <person name="McGinley-Smith S."/>
            <person name="Mohammad A.W."/>
            <person name="Gnirke A."/>
            <person name="Yurkov A.M."/>
            <person name="Nowrousian M."/>
            <person name="Sun S."/>
            <person name="Cuomo C.A."/>
            <person name="Heitman J."/>
        </authorList>
    </citation>
    <scope>NUCLEOTIDE SEQUENCE [LARGE SCALE GENOMIC DNA]</scope>
    <source>
        <strain evidence="2 3">CBS 13917</strain>
    </source>
</reference>
<evidence type="ECO:0000313" key="3">
    <source>
        <dbReference type="Proteomes" id="UP001388673"/>
    </source>
</evidence>